<protein>
    <recommendedName>
        <fullName evidence="9">EF-hand domain-containing protein</fullName>
    </recommendedName>
</protein>
<keyword evidence="4" id="KW-0106">Calcium</keyword>
<dbReference type="EMBL" id="OZ035826">
    <property type="protein sequence ID" value="CAL1603903.1"/>
    <property type="molecule type" value="Genomic_DNA"/>
</dbReference>
<organism evidence="7 8">
    <name type="scientific">Knipowitschia caucasica</name>
    <name type="common">Caucasian dwarf goby</name>
    <name type="synonym">Pomatoschistus caucasicus</name>
    <dbReference type="NCBI Taxonomy" id="637954"/>
    <lineage>
        <taxon>Eukaryota</taxon>
        <taxon>Metazoa</taxon>
        <taxon>Chordata</taxon>
        <taxon>Craniata</taxon>
        <taxon>Vertebrata</taxon>
        <taxon>Euteleostomi</taxon>
        <taxon>Actinopterygii</taxon>
        <taxon>Neopterygii</taxon>
        <taxon>Teleostei</taxon>
        <taxon>Neoteleostei</taxon>
        <taxon>Acanthomorphata</taxon>
        <taxon>Gobiaria</taxon>
        <taxon>Gobiiformes</taxon>
        <taxon>Gobioidei</taxon>
        <taxon>Gobiidae</taxon>
        <taxon>Gobiinae</taxon>
        <taxon>Knipowitschia</taxon>
    </lineage>
</organism>
<keyword evidence="1" id="KW-0479">Metal-binding</keyword>
<evidence type="ECO:0000256" key="5">
    <source>
        <dbReference type="SAM" id="MobiDB-lite"/>
    </source>
</evidence>
<dbReference type="Proteomes" id="UP001497482">
    <property type="component" value="Chromosome 4"/>
</dbReference>
<evidence type="ECO:0000256" key="3">
    <source>
        <dbReference type="ARBA" id="ARBA00022737"/>
    </source>
</evidence>
<dbReference type="PANTHER" id="PTHR23104">
    <property type="entry name" value="MULTIPLE COAGULATION FACTOR DEFICIENCY PROTEIN 2 NEURAL STEM CELL DERIVED NEURONAL SURVIVAL PROTEIN"/>
    <property type="match status" value="1"/>
</dbReference>
<dbReference type="AlphaFoldDB" id="A0AAV2LTI0"/>
<dbReference type="InterPro" id="IPR052110">
    <property type="entry name" value="MCFD2-like"/>
</dbReference>
<evidence type="ECO:0000256" key="1">
    <source>
        <dbReference type="ARBA" id="ARBA00022723"/>
    </source>
</evidence>
<proteinExistence type="predicted"/>
<feature type="region of interest" description="Disordered" evidence="5">
    <location>
        <begin position="194"/>
        <end position="218"/>
    </location>
</feature>
<keyword evidence="3" id="KW-0677">Repeat</keyword>
<feature type="chain" id="PRO_5043752171" description="EF-hand domain-containing protein" evidence="6">
    <location>
        <begin position="36"/>
        <end position="218"/>
    </location>
</feature>
<evidence type="ECO:0000256" key="6">
    <source>
        <dbReference type="SAM" id="SignalP"/>
    </source>
</evidence>
<keyword evidence="2 6" id="KW-0732">Signal</keyword>
<reference evidence="7 8" key="1">
    <citation type="submission" date="2024-04" db="EMBL/GenBank/DDBJ databases">
        <authorList>
            <person name="Waldvogel A.-M."/>
            <person name="Schoenle A."/>
        </authorList>
    </citation>
    <scope>NUCLEOTIDE SEQUENCE [LARGE SCALE GENOMIC DNA]</scope>
</reference>
<sequence length="218" mass="24371">MCSSTEKKIHNGAMTPARLSCSVLSCMFLLHLSLAAPGQPGTSRVEDTSDELINPFQSGEDSHRLLQSYIASISKEEDQGKPEINSWEQGVFYLFHLHDYDHSGFLDGLEMIRLLSDYNAVHRPAVVLYDKMVSLVDFLLQTQDLNQDGLFTPSELLSPPLQQTQNKEHPEVVLEQNGHTKNEVAQKIEHVVGGSPVSVDEQHTPHKVQVQTGKDEQK</sequence>
<dbReference type="Gene3D" id="1.10.238.10">
    <property type="entry name" value="EF-hand"/>
    <property type="match status" value="1"/>
</dbReference>
<accession>A0AAV2LTI0</accession>
<evidence type="ECO:0000313" key="7">
    <source>
        <dbReference type="EMBL" id="CAL1603903.1"/>
    </source>
</evidence>
<gene>
    <name evidence="7" type="ORF">KC01_LOCUS31503</name>
</gene>
<evidence type="ECO:0000313" key="8">
    <source>
        <dbReference type="Proteomes" id="UP001497482"/>
    </source>
</evidence>
<feature type="signal peptide" evidence="6">
    <location>
        <begin position="1"/>
        <end position="35"/>
    </location>
</feature>
<dbReference type="InterPro" id="IPR011992">
    <property type="entry name" value="EF-hand-dom_pair"/>
</dbReference>
<name>A0AAV2LTI0_KNICA</name>
<evidence type="ECO:0000256" key="2">
    <source>
        <dbReference type="ARBA" id="ARBA00022729"/>
    </source>
</evidence>
<dbReference type="PANTHER" id="PTHR23104:SF15">
    <property type="entry name" value="CELL GROWTH REGULATOR WITH EF HAND DOMAIN PROTEIN 1"/>
    <property type="match status" value="1"/>
</dbReference>
<dbReference type="SUPFAM" id="SSF47473">
    <property type="entry name" value="EF-hand"/>
    <property type="match status" value="1"/>
</dbReference>
<dbReference type="PROSITE" id="PS00018">
    <property type="entry name" value="EF_HAND_1"/>
    <property type="match status" value="1"/>
</dbReference>
<keyword evidence="8" id="KW-1185">Reference proteome</keyword>
<dbReference type="InterPro" id="IPR018247">
    <property type="entry name" value="EF_Hand_1_Ca_BS"/>
</dbReference>
<dbReference type="GO" id="GO:0046872">
    <property type="term" value="F:metal ion binding"/>
    <property type="evidence" value="ECO:0007669"/>
    <property type="project" value="UniProtKB-KW"/>
</dbReference>
<evidence type="ECO:0000256" key="4">
    <source>
        <dbReference type="ARBA" id="ARBA00022837"/>
    </source>
</evidence>
<evidence type="ECO:0008006" key="9">
    <source>
        <dbReference type="Google" id="ProtNLM"/>
    </source>
</evidence>